<dbReference type="EMBL" id="JAFBEH010000024">
    <property type="protein sequence ID" value="MBM7642979.1"/>
    <property type="molecule type" value="Genomic_DNA"/>
</dbReference>
<dbReference type="Pfam" id="PF06161">
    <property type="entry name" value="DUF975"/>
    <property type="match status" value="1"/>
</dbReference>
<organism evidence="2 3">
    <name type="scientific">Streptococcus loxodontisalivarius</name>
    <dbReference type="NCBI Taxonomy" id="1349415"/>
    <lineage>
        <taxon>Bacteria</taxon>
        <taxon>Bacillati</taxon>
        <taxon>Bacillota</taxon>
        <taxon>Bacilli</taxon>
        <taxon>Lactobacillales</taxon>
        <taxon>Streptococcaceae</taxon>
        <taxon>Streptococcus</taxon>
    </lineage>
</organism>
<sequence length="204" mass="22972">MERRALKQAAKEKLVGNWLWGVGISLITLLVSLFISFISSGLGGILNGILSAGIILAMLHLIDNRKDDNIFSAAFSGFTENRILPVFLTSLLQYIFIGLWSLLLVVPGIIKSYSYAMSLYIVDDLKRQGREVKPTEAITKSRRLMDGHKMELFIFDLSFIGWFILGSLAFGIGTLWVGVYYYAAKAEFYRELANQNPSIIEEEY</sequence>
<protein>
    <submittedName>
        <fullName evidence="2">Membrane protein</fullName>
    </submittedName>
</protein>
<evidence type="ECO:0000313" key="2">
    <source>
        <dbReference type="EMBL" id="MBM7642979.1"/>
    </source>
</evidence>
<keyword evidence="1" id="KW-0472">Membrane</keyword>
<name>A0ABS2PU23_9STRE</name>
<gene>
    <name evidence="2" type="ORF">JOC28_001279</name>
</gene>
<evidence type="ECO:0000313" key="3">
    <source>
        <dbReference type="Proteomes" id="UP000697472"/>
    </source>
</evidence>
<feature type="transmembrane region" description="Helical" evidence="1">
    <location>
        <begin position="44"/>
        <end position="62"/>
    </location>
</feature>
<dbReference type="Proteomes" id="UP000697472">
    <property type="component" value="Unassembled WGS sequence"/>
</dbReference>
<dbReference type="PANTHER" id="PTHR40076">
    <property type="entry name" value="MEMBRANE PROTEIN-RELATED"/>
    <property type="match status" value="1"/>
</dbReference>
<feature type="transmembrane region" description="Helical" evidence="1">
    <location>
        <begin position="83"/>
        <end position="110"/>
    </location>
</feature>
<comment type="caution">
    <text evidence="2">The sequence shown here is derived from an EMBL/GenBank/DDBJ whole genome shotgun (WGS) entry which is preliminary data.</text>
</comment>
<accession>A0ABS2PU23</accession>
<feature type="transmembrane region" description="Helical" evidence="1">
    <location>
        <begin position="159"/>
        <end position="183"/>
    </location>
</feature>
<reference evidence="2 3" key="1">
    <citation type="submission" date="2021-01" db="EMBL/GenBank/DDBJ databases">
        <title>Genomic Encyclopedia of Type Strains, Phase IV (KMG-IV): sequencing the most valuable type-strain genomes for metagenomic binning, comparative biology and taxonomic classification.</title>
        <authorList>
            <person name="Goeker M."/>
        </authorList>
    </citation>
    <scope>NUCLEOTIDE SEQUENCE [LARGE SCALE GENOMIC DNA]</scope>
    <source>
        <strain evidence="2 3">DSM 27382</strain>
    </source>
</reference>
<dbReference type="RefSeq" id="WP_205009840.1">
    <property type="nucleotide sequence ID" value="NZ_JAFBEH010000024.1"/>
</dbReference>
<dbReference type="InterPro" id="IPR010380">
    <property type="entry name" value="DUF975"/>
</dbReference>
<feature type="transmembrane region" description="Helical" evidence="1">
    <location>
        <begin position="18"/>
        <end position="38"/>
    </location>
</feature>
<keyword evidence="3" id="KW-1185">Reference proteome</keyword>
<dbReference type="PANTHER" id="PTHR40076:SF1">
    <property type="entry name" value="MEMBRANE PROTEIN"/>
    <property type="match status" value="1"/>
</dbReference>
<keyword evidence="1" id="KW-1133">Transmembrane helix</keyword>
<proteinExistence type="predicted"/>
<keyword evidence="1" id="KW-0812">Transmembrane</keyword>
<evidence type="ECO:0000256" key="1">
    <source>
        <dbReference type="SAM" id="Phobius"/>
    </source>
</evidence>